<dbReference type="SMART" id="SM00355">
    <property type="entry name" value="ZnF_C2H2"/>
    <property type="match status" value="3"/>
</dbReference>
<dbReference type="PROSITE" id="PS00028">
    <property type="entry name" value="ZINC_FINGER_C2H2_1"/>
    <property type="match status" value="1"/>
</dbReference>
<keyword evidence="4 9" id="KW-0863">Zinc-finger</keyword>
<keyword evidence="2" id="KW-0479">Metal-binding</keyword>
<evidence type="ECO:0000313" key="12">
    <source>
        <dbReference type="EMBL" id="KAJ6843460.1"/>
    </source>
</evidence>
<name>A0AAX6HR32_IRIPA</name>
<dbReference type="GO" id="GO:0005634">
    <property type="term" value="C:nucleus"/>
    <property type="evidence" value="ECO:0007669"/>
    <property type="project" value="UniProtKB-SubCell"/>
</dbReference>
<dbReference type="GO" id="GO:0010447">
    <property type="term" value="P:response to acidic pH"/>
    <property type="evidence" value="ECO:0007669"/>
    <property type="project" value="InterPro"/>
</dbReference>
<feature type="domain" description="C2H2-type" evidence="11">
    <location>
        <begin position="178"/>
        <end position="205"/>
    </location>
</feature>
<evidence type="ECO:0000256" key="9">
    <source>
        <dbReference type="PROSITE-ProRule" id="PRU00042"/>
    </source>
</evidence>
<feature type="compositionally biased region" description="Acidic residues" evidence="10">
    <location>
        <begin position="150"/>
        <end position="161"/>
    </location>
</feature>
<keyword evidence="8" id="KW-0539">Nucleus</keyword>
<dbReference type="EMBL" id="JANAVB010007199">
    <property type="protein sequence ID" value="KAJ6843460.1"/>
    <property type="molecule type" value="Genomic_DNA"/>
</dbReference>
<evidence type="ECO:0000256" key="8">
    <source>
        <dbReference type="ARBA" id="ARBA00023242"/>
    </source>
</evidence>
<dbReference type="Gene3D" id="3.30.160.60">
    <property type="entry name" value="Classic Zinc Finger"/>
    <property type="match status" value="2"/>
</dbReference>
<dbReference type="InterPro" id="IPR059161">
    <property type="entry name" value="Znf-C2H2_STOP1/2_3rd"/>
</dbReference>
<keyword evidence="6" id="KW-0805">Transcription regulation</keyword>
<comment type="caution">
    <text evidence="12">The sequence shown here is derived from an EMBL/GenBank/DDBJ whole genome shotgun (WGS) entry which is preliminary data.</text>
</comment>
<keyword evidence="13" id="KW-1185">Reference proteome</keyword>
<dbReference type="Pfam" id="PF23118">
    <property type="entry name" value="zf-C2H2_STOP2_C"/>
    <property type="match status" value="1"/>
</dbReference>
<dbReference type="PANTHER" id="PTHR46352:SF14">
    <property type="entry name" value="PROTEIN SENSITIVE TO PROTON RHIZOTOXICITY 2-LIKE"/>
    <property type="match status" value="1"/>
</dbReference>
<dbReference type="Pfam" id="PF23115">
    <property type="entry name" value="zf-C2H2_STOP2_3rd"/>
    <property type="match status" value="1"/>
</dbReference>
<evidence type="ECO:0000259" key="11">
    <source>
        <dbReference type="PROSITE" id="PS50157"/>
    </source>
</evidence>
<dbReference type="Proteomes" id="UP001140949">
    <property type="component" value="Unassembled WGS sequence"/>
</dbReference>
<proteinExistence type="predicted"/>
<organism evidence="12 13">
    <name type="scientific">Iris pallida</name>
    <name type="common">Sweet iris</name>
    <dbReference type="NCBI Taxonomy" id="29817"/>
    <lineage>
        <taxon>Eukaryota</taxon>
        <taxon>Viridiplantae</taxon>
        <taxon>Streptophyta</taxon>
        <taxon>Embryophyta</taxon>
        <taxon>Tracheophyta</taxon>
        <taxon>Spermatophyta</taxon>
        <taxon>Magnoliopsida</taxon>
        <taxon>Liliopsida</taxon>
        <taxon>Asparagales</taxon>
        <taxon>Iridaceae</taxon>
        <taxon>Iridoideae</taxon>
        <taxon>Irideae</taxon>
        <taxon>Iris</taxon>
    </lineage>
</organism>
<comment type="subcellular location">
    <subcellularLocation>
        <location evidence="1">Nucleus</location>
    </subcellularLocation>
</comment>
<evidence type="ECO:0000256" key="1">
    <source>
        <dbReference type="ARBA" id="ARBA00004123"/>
    </source>
</evidence>
<dbReference type="FunFam" id="3.30.160.60:FF:000145">
    <property type="entry name" value="Zinc finger protein 574"/>
    <property type="match status" value="1"/>
</dbReference>
<dbReference type="InterPro" id="IPR036236">
    <property type="entry name" value="Znf_C2H2_sf"/>
</dbReference>
<evidence type="ECO:0000256" key="7">
    <source>
        <dbReference type="ARBA" id="ARBA00023163"/>
    </source>
</evidence>
<feature type="compositionally biased region" description="Pro residues" evidence="10">
    <location>
        <begin position="138"/>
        <end position="149"/>
    </location>
</feature>
<evidence type="ECO:0000256" key="3">
    <source>
        <dbReference type="ARBA" id="ARBA00022737"/>
    </source>
</evidence>
<evidence type="ECO:0000256" key="10">
    <source>
        <dbReference type="SAM" id="MobiDB-lite"/>
    </source>
</evidence>
<evidence type="ECO:0000256" key="5">
    <source>
        <dbReference type="ARBA" id="ARBA00022833"/>
    </source>
</evidence>
<dbReference type="GO" id="GO:0008270">
    <property type="term" value="F:zinc ion binding"/>
    <property type="evidence" value="ECO:0007669"/>
    <property type="project" value="UniProtKB-KW"/>
</dbReference>
<dbReference type="InterPro" id="IPR058196">
    <property type="entry name" value="zf-C2H2_STOP1/2_C"/>
</dbReference>
<dbReference type="InterPro" id="IPR044300">
    <property type="entry name" value="STOP1/2"/>
</dbReference>
<reference evidence="12" key="2">
    <citation type="submission" date="2023-04" db="EMBL/GenBank/DDBJ databases">
        <authorList>
            <person name="Bruccoleri R.E."/>
            <person name="Oakeley E.J."/>
            <person name="Faust A.-M."/>
            <person name="Dessus-Babus S."/>
            <person name="Altorfer M."/>
            <person name="Burckhardt D."/>
            <person name="Oertli M."/>
            <person name="Naumann U."/>
            <person name="Petersen F."/>
            <person name="Wong J."/>
        </authorList>
    </citation>
    <scope>NUCLEOTIDE SEQUENCE</scope>
    <source>
        <strain evidence="12">GSM-AAB239-AS_SAM_17_03QT</strain>
        <tissue evidence="12">Leaf</tissue>
    </source>
</reference>
<dbReference type="InterPro" id="IPR013087">
    <property type="entry name" value="Znf_C2H2_type"/>
</dbReference>
<evidence type="ECO:0000256" key="6">
    <source>
        <dbReference type="ARBA" id="ARBA00023015"/>
    </source>
</evidence>
<keyword evidence="7" id="KW-0804">Transcription</keyword>
<dbReference type="PROSITE" id="PS50157">
    <property type="entry name" value="ZINC_FINGER_C2H2_2"/>
    <property type="match status" value="1"/>
</dbReference>
<dbReference type="AlphaFoldDB" id="A0AAX6HR32"/>
<evidence type="ECO:0000256" key="4">
    <source>
        <dbReference type="ARBA" id="ARBA00022771"/>
    </source>
</evidence>
<sequence>MLSAVVNSTAISKMLLLPSYKNPIPRFQPSFFFHFLLSIVQLTMIGSVNQLAGGRSAGAEPSADGSTADPLLPLINLSILNNRVNSLRQLVSDSVRSAAPISDDQIRFTTSALSSAIHHLISSTSALLSSAGNLPDPDTIPAPDPNLPDPEPEPEPEPEVEGDVMEIDAAQLMADHVHSCEVCGKGFKRDANLRMHMRAHGSRFKTPEALARPERPAAPTRFSCPVPGCGRNRAHGRFRPLKSAACVRSHFKRSHCAKVYGCERCREKSFAVAADLRSHMRSCGGGAGERRWRCSCGTSFSRKDKLFGHVALFEGHSPAVNAEEQGEKERERLVLDGGGSGLDPEFFDGLMEEINNFGMPGS</sequence>
<accession>A0AAX6HR32</accession>
<dbReference type="Pfam" id="PF00096">
    <property type="entry name" value="zf-C2H2"/>
    <property type="match status" value="1"/>
</dbReference>
<feature type="region of interest" description="Disordered" evidence="10">
    <location>
        <begin position="128"/>
        <end position="161"/>
    </location>
</feature>
<keyword evidence="5" id="KW-0862">Zinc</keyword>
<evidence type="ECO:0000256" key="2">
    <source>
        <dbReference type="ARBA" id="ARBA00022723"/>
    </source>
</evidence>
<evidence type="ECO:0000313" key="13">
    <source>
        <dbReference type="Proteomes" id="UP001140949"/>
    </source>
</evidence>
<reference evidence="12" key="1">
    <citation type="journal article" date="2023" name="GigaByte">
        <title>Genome assembly of the bearded iris, Iris pallida Lam.</title>
        <authorList>
            <person name="Bruccoleri R.E."/>
            <person name="Oakeley E.J."/>
            <person name="Faust A.M.E."/>
            <person name="Altorfer M."/>
            <person name="Dessus-Babus S."/>
            <person name="Burckhardt D."/>
            <person name="Oertli M."/>
            <person name="Naumann U."/>
            <person name="Petersen F."/>
            <person name="Wong J."/>
        </authorList>
    </citation>
    <scope>NUCLEOTIDE SEQUENCE</scope>
    <source>
        <strain evidence="12">GSM-AAB239-AS_SAM_17_03QT</strain>
    </source>
</reference>
<dbReference type="PANTHER" id="PTHR46352">
    <property type="entry name" value="PROTEIN SENSITIVE TO PROTON RHIZOTOXICITY 1"/>
    <property type="match status" value="1"/>
</dbReference>
<gene>
    <name evidence="12" type="ORF">M6B38_296735</name>
</gene>
<keyword evidence="3" id="KW-0677">Repeat</keyword>
<dbReference type="GO" id="GO:0010044">
    <property type="term" value="P:response to aluminum ion"/>
    <property type="evidence" value="ECO:0007669"/>
    <property type="project" value="InterPro"/>
</dbReference>
<protein>
    <recommendedName>
        <fullName evidence="11">C2H2-type domain-containing protein</fullName>
    </recommendedName>
</protein>
<dbReference type="SUPFAM" id="SSF57667">
    <property type="entry name" value="beta-beta-alpha zinc fingers"/>
    <property type="match status" value="1"/>
</dbReference>